<gene>
    <name evidence="1" type="ORF">DMAD_00689</name>
</gene>
<dbReference type="AlphaFoldDB" id="A0AAU9FX71"/>
<dbReference type="Proteomes" id="UP001500889">
    <property type="component" value="Chromosome A"/>
</dbReference>
<evidence type="ECO:0000313" key="2">
    <source>
        <dbReference type="Proteomes" id="UP001500889"/>
    </source>
</evidence>
<name>A0AAU9FX71_DROMD</name>
<reference evidence="1 2" key="1">
    <citation type="submission" date="2024-02" db="EMBL/GenBank/DDBJ databases">
        <title>A chromosome-level genome assembly of Drosophila madeirensis, a fruit fly species endemic to Madeira island.</title>
        <authorList>
            <person name="Tomihara K."/>
            <person name="Llopart A."/>
            <person name="Yamamoto D."/>
        </authorList>
    </citation>
    <scope>NUCLEOTIDE SEQUENCE [LARGE SCALE GENOMIC DNA]</scope>
    <source>
        <strain evidence="1 2">RF1</strain>
    </source>
</reference>
<evidence type="ECO:0000313" key="1">
    <source>
        <dbReference type="EMBL" id="BFG00767.1"/>
    </source>
</evidence>
<dbReference type="EMBL" id="AP029266">
    <property type="protein sequence ID" value="BFG00767.1"/>
    <property type="molecule type" value="Genomic_DNA"/>
</dbReference>
<proteinExistence type="predicted"/>
<accession>A0AAU9FX71</accession>
<organism evidence="1 2">
    <name type="scientific">Drosophila madeirensis</name>
    <name type="common">Fruit fly</name>
    <dbReference type="NCBI Taxonomy" id="30013"/>
    <lineage>
        <taxon>Eukaryota</taxon>
        <taxon>Metazoa</taxon>
        <taxon>Ecdysozoa</taxon>
        <taxon>Arthropoda</taxon>
        <taxon>Hexapoda</taxon>
        <taxon>Insecta</taxon>
        <taxon>Pterygota</taxon>
        <taxon>Neoptera</taxon>
        <taxon>Endopterygota</taxon>
        <taxon>Diptera</taxon>
        <taxon>Brachycera</taxon>
        <taxon>Muscomorpha</taxon>
        <taxon>Ephydroidea</taxon>
        <taxon>Drosophilidae</taxon>
        <taxon>Drosophila</taxon>
        <taxon>Sophophora</taxon>
    </lineage>
</organism>
<sequence length="91" mass="10138">MDCFQVPKVVNIHVLKAIYFFSECVLLDYIPSSSIKLEVAYTIRNANPVQNLDAAIESSLKNFSLLGILKETVTGSDEKLYELQLKPSNGT</sequence>
<protein>
    <submittedName>
        <fullName evidence="1">Uncharacterized protein</fullName>
    </submittedName>
</protein>
<keyword evidence="2" id="KW-1185">Reference proteome</keyword>